<gene>
    <name evidence="1" type="ORF">ALEPTO_LOCUS4329</name>
</gene>
<comment type="caution">
    <text evidence="1">The sequence shown here is derived from an EMBL/GenBank/DDBJ whole genome shotgun (WGS) entry which is preliminary data.</text>
</comment>
<name>A0A9N9F9R0_9GLOM</name>
<evidence type="ECO:0000313" key="2">
    <source>
        <dbReference type="Proteomes" id="UP000789508"/>
    </source>
</evidence>
<keyword evidence="2" id="KW-1185">Reference proteome</keyword>
<reference evidence="1" key="1">
    <citation type="submission" date="2021-06" db="EMBL/GenBank/DDBJ databases">
        <authorList>
            <person name="Kallberg Y."/>
            <person name="Tangrot J."/>
            <person name="Rosling A."/>
        </authorList>
    </citation>
    <scope>NUCLEOTIDE SEQUENCE</scope>
    <source>
        <strain evidence="1">FL130A</strain>
    </source>
</reference>
<accession>A0A9N9F9R0</accession>
<protein>
    <submittedName>
        <fullName evidence="1">4473_t:CDS:1</fullName>
    </submittedName>
</protein>
<organism evidence="1 2">
    <name type="scientific">Ambispora leptoticha</name>
    <dbReference type="NCBI Taxonomy" id="144679"/>
    <lineage>
        <taxon>Eukaryota</taxon>
        <taxon>Fungi</taxon>
        <taxon>Fungi incertae sedis</taxon>
        <taxon>Mucoromycota</taxon>
        <taxon>Glomeromycotina</taxon>
        <taxon>Glomeromycetes</taxon>
        <taxon>Archaeosporales</taxon>
        <taxon>Ambisporaceae</taxon>
        <taxon>Ambispora</taxon>
    </lineage>
</organism>
<dbReference type="Proteomes" id="UP000789508">
    <property type="component" value="Unassembled WGS sequence"/>
</dbReference>
<evidence type="ECO:0000313" key="1">
    <source>
        <dbReference type="EMBL" id="CAG8518265.1"/>
    </source>
</evidence>
<dbReference type="AlphaFoldDB" id="A0A9N9F9R0"/>
<proteinExistence type="predicted"/>
<dbReference type="EMBL" id="CAJVPS010000979">
    <property type="protein sequence ID" value="CAG8518265.1"/>
    <property type="molecule type" value="Genomic_DNA"/>
</dbReference>
<sequence>MCAEQSNNDELPAHIDIKCKHRPDVGSNIQYVILLMQMVFIKEKYI</sequence>